<comment type="function">
    <text evidence="11">Has a role in transcriptional regulation. Acts in parallel with the Ras/MAPK and the PI3K/PKB pathways in the control of cell identity and cellular growth. Essential for regulation of the cytoskeleton and cell growth but not for cell proliferation or growth rate. Required specifically for the microtubule-based basal transport of lipid droplets. Plays a partially redundant function downstream of Raf in cell fate specification in the developing eye. Pair-rule protein that regulates embryonic cellularization, gastrulation and segmentation.</text>
</comment>
<keyword evidence="9" id="KW-0804">Transcription</keyword>
<feature type="domain" description="AF4/FMR2 C-terminal homology" evidence="14">
    <location>
        <begin position="546"/>
        <end position="685"/>
    </location>
</feature>
<feature type="compositionally biased region" description="Polar residues" evidence="13">
    <location>
        <begin position="73"/>
        <end position="95"/>
    </location>
</feature>
<keyword evidence="16" id="KW-1185">Reference proteome</keyword>
<dbReference type="EMBL" id="OZ035823">
    <property type="protein sequence ID" value="CAL1567646.1"/>
    <property type="molecule type" value="Genomic_DNA"/>
</dbReference>
<evidence type="ECO:0000256" key="12">
    <source>
        <dbReference type="ARBA" id="ARBA00032149"/>
    </source>
</evidence>
<evidence type="ECO:0000256" key="3">
    <source>
        <dbReference type="ARBA" id="ARBA00021888"/>
    </source>
</evidence>
<keyword evidence="4" id="KW-0217">Developmental protein</keyword>
<evidence type="ECO:0000256" key="8">
    <source>
        <dbReference type="ARBA" id="ARBA00023125"/>
    </source>
</evidence>
<gene>
    <name evidence="15" type="ORF">KC01_LOCUS431</name>
</gene>
<dbReference type="Pfam" id="PF18876">
    <property type="entry name" value="AFF4_CHD"/>
    <property type="match status" value="1"/>
</dbReference>
<evidence type="ECO:0000256" key="6">
    <source>
        <dbReference type="ARBA" id="ARBA00022788"/>
    </source>
</evidence>
<evidence type="ECO:0000256" key="5">
    <source>
        <dbReference type="ARBA" id="ARBA00022553"/>
    </source>
</evidence>
<dbReference type="Pfam" id="PF05110">
    <property type="entry name" value="AF-4"/>
    <property type="match status" value="2"/>
</dbReference>
<feature type="region of interest" description="Disordered" evidence="13">
    <location>
        <begin position="58"/>
        <end position="95"/>
    </location>
</feature>
<dbReference type="GO" id="GO:0007366">
    <property type="term" value="P:periodic partitioning by pair rule gene"/>
    <property type="evidence" value="ECO:0007669"/>
    <property type="project" value="UniProtKB-KW"/>
</dbReference>
<evidence type="ECO:0000256" key="13">
    <source>
        <dbReference type="SAM" id="MobiDB-lite"/>
    </source>
</evidence>
<dbReference type="GO" id="GO:0032783">
    <property type="term" value="C:super elongation complex"/>
    <property type="evidence" value="ECO:0007669"/>
    <property type="project" value="TreeGrafter"/>
</dbReference>
<feature type="compositionally biased region" description="Polar residues" evidence="13">
    <location>
        <begin position="151"/>
        <end position="174"/>
    </location>
</feature>
<evidence type="ECO:0000256" key="4">
    <source>
        <dbReference type="ARBA" id="ARBA00022473"/>
    </source>
</evidence>
<dbReference type="InterPro" id="IPR007797">
    <property type="entry name" value="AF4/FMR2"/>
</dbReference>
<evidence type="ECO:0000313" key="16">
    <source>
        <dbReference type="Proteomes" id="UP001497482"/>
    </source>
</evidence>
<feature type="compositionally biased region" description="Polar residues" evidence="13">
    <location>
        <begin position="293"/>
        <end position="302"/>
    </location>
</feature>
<dbReference type="InterPro" id="IPR043640">
    <property type="entry name" value="AF4/FMR2_CHD"/>
</dbReference>
<name>A0AAV2IR42_KNICA</name>
<evidence type="ECO:0000256" key="11">
    <source>
        <dbReference type="ARBA" id="ARBA00024653"/>
    </source>
</evidence>
<evidence type="ECO:0000256" key="10">
    <source>
        <dbReference type="ARBA" id="ARBA00023242"/>
    </source>
</evidence>
<comment type="similarity">
    <text evidence="2">Belongs to the AF4 family.</text>
</comment>
<evidence type="ECO:0000256" key="1">
    <source>
        <dbReference type="ARBA" id="ARBA00004123"/>
    </source>
</evidence>
<accession>A0AAV2IR42</accession>
<protein>
    <recommendedName>
        <fullName evidence="3">AF4/FMR2 family member lilli</fullName>
    </recommendedName>
    <alternativeName>
        <fullName evidence="12">Protein lilliputian</fullName>
    </alternativeName>
</protein>
<organism evidence="15 16">
    <name type="scientific">Knipowitschia caucasica</name>
    <name type="common">Caucasian dwarf goby</name>
    <name type="synonym">Pomatoschistus caucasicus</name>
    <dbReference type="NCBI Taxonomy" id="637954"/>
    <lineage>
        <taxon>Eukaryota</taxon>
        <taxon>Metazoa</taxon>
        <taxon>Chordata</taxon>
        <taxon>Craniata</taxon>
        <taxon>Vertebrata</taxon>
        <taxon>Euteleostomi</taxon>
        <taxon>Actinopterygii</taxon>
        <taxon>Neopterygii</taxon>
        <taxon>Teleostei</taxon>
        <taxon>Neoteleostei</taxon>
        <taxon>Acanthomorphata</taxon>
        <taxon>Gobiaria</taxon>
        <taxon>Gobiiformes</taxon>
        <taxon>Gobioidei</taxon>
        <taxon>Gobiidae</taxon>
        <taxon>Gobiinae</taxon>
        <taxon>Knipowitschia</taxon>
    </lineage>
</organism>
<evidence type="ECO:0000259" key="14">
    <source>
        <dbReference type="Pfam" id="PF18876"/>
    </source>
</evidence>
<comment type="subcellular location">
    <subcellularLocation>
        <location evidence="1">Nucleus</location>
    </subcellularLocation>
</comment>
<dbReference type="PANTHER" id="PTHR10528">
    <property type="entry name" value="AF4/FMR2 FAMILY MEMBER"/>
    <property type="match status" value="1"/>
</dbReference>
<keyword evidence="5" id="KW-0597">Phosphoprotein</keyword>
<dbReference type="PANTHER" id="PTHR10528:SF17">
    <property type="entry name" value="AF4_FMR2 FAMILY MEMBER LILLI"/>
    <property type="match status" value="1"/>
</dbReference>
<dbReference type="Gene3D" id="6.10.250.2670">
    <property type="match status" value="1"/>
</dbReference>
<feature type="compositionally biased region" description="Basic residues" evidence="13">
    <location>
        <begin position="494"/>
        <end position="505"/>
    </location>
</feature>
<evidence type="ECO:0000256" key="7">
    <source>
        <dbReference type="ARBA" id="ARBA00023015"/>
    </source>
</evidence>
<dbReference type="Proteomes" id="UP001497482">
    <property type="component" value="Chromosome 1"/>
</dbReference>
<feature type="region of interest" description="Disordered" evidence="13">
    <location>
        <begin position="293"/>
        <end position="348"/>
    </location>
</feature>
<feature type="compositionally biased region" description="Basic and acidic residues" evidence="13">
    <location>
        <begin position="512"/>
        <end position="531"/>
    </location>
</feature>
<proteinExistence type="inferred from homology"/>
<evidence type="ECO:0000313" key="15">
    <source>
        <dbReference type="EMBL" id="CAL1567646.1"/>
    </source>
</evidence>
<keyword evidence="8" id="KW-0238">DNA-binding</keyword>
<keyword evidence="10" id="KW-0539">Nucleus</keyword>
<feature type="compositionally biased region" description="Basic and acidic residues" evidence="13">
    <location>
        <begin position="542"/>
        <end position="561"/>
    </location>
</feature>
<evidence type="ECO:0000256" key="9">
    <source>
        <dbReference type="ARBA" id="ARBA00023163"/>
    </source>
</evidence>
<keyword evidence="7" id="KW-0805">Transcription regulation</keyword>
<feature type="region of interest" description="Disordered" evidence="13">
    <location>
        <begin position="422"/>
        <end position="561"/>
    </location>
</feature>
<feature type="compositionally biased region" description="Polar residues" evidence="13">
    <location>
        <begin position="532"/>
        <end position="541"/>
    </location>
</feature>
<reference evidence="15 16" key="1">
    <citation type="submission" date="2024-04" db="EMBL/GenBank/DDBJ databases">
        <authorList>
            <person name="Waldvogel A.-M."/>
            <person name="Schoenle A."/>
        </authorList>
    </citation>
    <scope>NUCLEOTIDE SEQUENCE [LARGE SCALE GENOMIC DNA]</scope>
</reference>
<feature type="compositionally biased region" description="Low complexity" evidence="13">
    <location>
        <begin position="320"/>
        <end position="339"/>
    </location>
</feature>
<dbReference type="AlphaFoldDB" id="A0AAV2IR42"/>
<dbReference type="GO" id="GO:0010468">
    <property type="term" value="P:regulation of gene expression"/>
    <property type="evidence" value="ECO:0007669"/>
    <property type="project" value="InterPro"/>
</dbReference>
<feature type="compositionally biased region" description="Basic and acidic residues" evidence="13">
    <location>
        <begin position="481"/>
        <end position="493"/>
    </location>
</feature>
<sequence>MSSPASNEERNRLRLQAWEQRNHESSQVKKQNFFDGHLFGQPYKTNKEDELSSRIQRMLGSYEDDSSAEPFSIPSSLTFPLSNRTPPVSESSSHLQVCYGYQGLKGTCAKSSSTPYSPDRRCEGDSFFRPSLQKSAARDDRDRPLYHTPSEDANANANMQSSPHNRTMAMSHSQAFHLPLSNKPPAMTQKPTAYVRPMDGQDLIWTESPELKPPSGPQTSLQELSRDKSVRGNANVSPSFLASKTSELQCVEEILREMTCSWPPLLSDIHSPRPHCAPKPQCSVKEISPLKQENVQAASIESSHSHPGLTVLSTETPSRAVDSVCSSDVESSKSASESECGADDPPVTAPIKHAAALGDWQLDKITDFRQQNYRSKTQWPNVQSPILSPVTDVPKQATVCIFSPLRDSPKLPRASGCHKRNIIQHCAKDEKPHKVSHSKTNVKEESGPKKKQKLQDPSPTPQTSQQEHSTTSDAKANKAKKNAEPHTSTLRESKKSKKCKTHKQHSSTAPESNKETKKCQNDSDQPQEKSGKTMQETTAQKPRQESSRNKPQPKCEKRKLPVKHYIKEAKRLKHKADAEMDKLHKTFHYLQAALFFIESGIAMEREPHTSLSSYTMFGETVELLKFVLRLTNSKDASPSENDLISLCLRCQALLQMAMFHLKQKPALAFSKTLIDHFNNSKSAADSIKGKTSAQSPHGAGASGSIVVPQDVGQVALTYVNITTLFLTAHDLWEQADEFVTKGSGLTVELDRTMGALSLSSTMSSMVSYVRQGLHRLQTSNPKP</sequence>
<dbReference type="GO" id="GO:0003677">
    <property type="term" value="F:DNA binding"/>
    <property type="evidence" value="ECO:0007669"/>
    <property type="project" value="UniProtKB-KW"/>
</dbReference>
<keyword evidence="6" id="KW-0562">Pair-rule protein</keyword>
<evidence type="ECO:0000256" key="2">
    <source>
        <dbReference type="ARBA" id="ARBA00007354"/>
    </source>
</evidence>
<feature type="region of interest" description="Disordered" evidence="13">
    <location>
        <begin position="109"/>
        <end position="237"/>
    </location>
</feature>
<feature type="compositionally biased region" description="Basic and acidic residues" evidence="13">
    <location>
        <begin position="136"/>
        <end position="145"/>
    </location>
</feature>
<feature type="compositionally biased region" description="Low complexity" evidence="13">
    <location>
        <begin position="455"/>
        <end position="474"/>
    </location>
</feature>